<feature type="compositionally biased region" description="Basic residues" evidence="1">
    <location>
        <begin position="8"/>
        <end position="21"/>
    </location>
</feature>
<reference evidence="3" key="1">
    <citation type="submission" date="2025-08" db="UniProtKB">
        <authorList>
            <consortium name="RefSeq"/>
        </authorList>
    </citation>
    <scope>IDENTIFICATION</scope>
    <source>
        <tissue evidence="3">Muscle</tissue>
    </source>
</reference>
<sequence length="181" mass="19313">MRACWAPRARHRGGRRLRRPSRSTGPARTPWRKGRSGPASSASHAAASRSPPAEASGPRAPPKPSSSRRGPALTHFPASPPAEIHAAAEQVHRSWTLLKAVHLSMRSPFTDCVCWENLGPRTCWSESQRRKESSDARCQGLALGGAPSPGSTPHPLLGATQGTLEKPRDPGLCLLSPCSSI</sequence>
<feature type="region of interest" description="Disordered" evidence="1">
    <location>
        <begin position="144"/>
        <end position="168"/>
    </location>
</feature>
<evidence type="ECO:0000313" key="2">
    <source>
        <dbReference type="Proteomes" id="UP000248484"/>
    </source>
</evidence>
<organism evidence="2 3">
    <name type="scientific">Physeter macrocephalus</name>
    <name type="common">Sperm whale</name>
    <name type="synonym">Physeter catodon</name>
    <dbReference type="NCBI Taxonomy" id="9755"/>
    <lineage>
        <taxon>Eukaryota</taxon>
        <taxon>Metazoa</taxon>
        <taxon>Chordata</taxon>
        <taxon>Craniata</taxon>
        <taxon>Vertebrata</taxon>
        <taxon>Euteleostomi</taxon>
        <taxon>Mammalia</taxon>
        <taxon>Eutheria</taxon>
        <taxon>Laurasiatheria</taxon>
        <taxon>Artiodactyla</taxon>
        <taxon>Whippomorpha</taxon>
        <taxon>Cetacea</taxon>
        <taxon>Odontoceti</taxon>
        <taxon>Physeteridae</taxon>
        <taxon>Physeter</taxon>
    </lineage>
</organism>
<dbReference type="RefSeq" id="XP_028341408.1">
    <property type="nucleotide sequence ID" value="XM_028485607.1"/>
</dbReference>
<dbReference type="InParanoid" id="A0A455AZX4"/>
<evidence type="ECO:0000313" key="3">
    <source>
        <dbReference type="RefSeq" id="XP_028341408.1"/>
    </source>
</evidence>
<dbReference type="GeneID" id="114485081"/>
<dbReference type="KEGG" id="pcad:114485081"/>
<feature type="region of interest" description="Disordered" evidence="1">
    <location>
        <begin position="1"/>
        <end position="79"/>
    </location>
</feature>
<accession>A0A455AZX4</accession>
<gene>
    <name evidence="3" type="primary">LOC114485081</name>
</gene>
<evidence type="ECO:0000256" key="1">
    <source>
        <dbReference type="SAM" id="MobiDB-lite"/>
    </source>
</evidence>
<dbReference type="Proteomes" id="UP000248484">
    <property type="component" value="Unplaced"/>
</dbReference>
<feature type="compositionally biased region" description="Low complexity" evidence="1">
    <location>
        <begin position="36"/>
        <end position="58"/>
    </location>
</feature>
<protein>
    <submittedName>
        <fullName evidence="3">Uncharacterized protein isoform X1</fullName>
    </submittedName>
</protein>
<name>A0A455AZX4_PHYMC</name>
<keyword evidence="2" id="KW-1185">Reference proteome</keyword>
<dbReference type="AlphaFoldDB" id="A0A455AZX4"/>
<proteinExistence type="predicted"/>